<organism evidence="1">
    <name type="scientific">Arundo donax</name>
    <name type="common">Giant reed</name>
    <name type="synonym">Donax arundinaceus</name>
    <dbReference type="NCBI Taxonomy" id="35708"/>
    <lineage>
        <taxon>Eukaryota</taxon>
        <taxon>Viridiplantae</taxon>
        <taxon>Streptophyta</taxon>
        <taxon>Embryophyta</taxon>
        <taxon>Tracheophyta</taxon>
        <taxon>Spermatophyta</taxon>
        <taxon>Magnoliopsida</taxon>
        <taxon>Liliopsida</taxon>
        <taxon>Poales</taxon>
        <taxon>Poaceae</taxon>
        <taxon>PACMAD clade</taxon>
        <taxon>Arundinoideae</taxon>
        <taxon>Arundineae</taxon>
        <taxon>Arundo</taxon>
    </lineage>
</organism>
<dbReference type="EMBL" id="GBRH01183920">
    <property type="protein sequence ID" value="JAE13976.1"/>
    <property type="molecule type" value="Transcribed_RNA"/>
</dbReference>
<reference evidence="1" key="2">
    <citation type="journal article" date="2015" name="Data Brief">
        <title>Shoot transcriptome of the giant reed, Arundo donax.</title>
        <authorList>
            <person name="Barrero R.A."/>
            <person name="Guerrero F.D."/>
            <person name="Moolhuijzen P."/>
            <person name="Goolsby J.A."/>
            <person name="Tidwell J."/>
            <person name="Bellgard S.E."/>
            <person name="Bellgard M.I."/>
        </authorList>
    </citation>
    <scope>NUCLEOTIDE SEQUENCE</scope>
    <source>
        <tissue evidence="1">Shoot tissue taken approximately 20 cm above the soil surface</tissue>
    </source>
</reference>
<proteinExistence type="predicted"/>
<reference evidence="1" key="1">
    <citation type="submission" date="2014-09" db="EMBL/GenBank/DDBJ databases">
        <authorList>
            <person name="Magalhaes I.L.F."/>
            <person name="Oliveira U."/>
            <person name="Santos F.R."/>
            <person name="Vidigal T.H.D.A."/>
            <person name="Brescovit A.D."/>
            <person name="Santos A.J."/>
        </authorList>
    </citation>
    <scope>NUCLEOTIDE SEQUENCE</scope>
    <source>
        <tissue evidence="1">Shoot tissue taken approximately 20 cm above the soil surface</tissue>
    </source>
</reference>
<dbReference type="AlphaFoldDB" id="A0A0A9FUI4"/>
<sequence>MIKATNEERNIAAFWQQFKRQAT</sequence>
<accession>A0A0A9FUI4</accession>
<protein>
    <submittedName>
        <fullName evidence="1">Uncharacterized protein</fullName>
    </submittedName>
</protein>
<evidence type="ECO:0000313" key="1">
    <source>
        <dbReference type="EMBL" id="JAE13976.1"/>
    </source>
</evidence>
<name>A0A0A9FUI4_ARUDO</name>